<feature type="transmembrane region" description="Helical" evidence="6">
    <location>
        <begin position="347"/>
        <end position="371"/>
    </location>
</feature>
<feature type="domain" description="MacB-like periplasmic core" evidence="8">
    <location>
        <begin position="36"/>
        <end position="254"/>
    </location>
</feature>
<keyword evidence="5 6" id="KW-0472">Membrane</keyword>
<name>F4L4A5_HALH1</name>
<dbReference type="GO" id="GO:0022857">
    <property type="term" value="F:transmembrane transporter activity"/>
    <property type="evidence" value="ECO:0007669"/>
    <property type="project" value="TreeGrafter"/>
</dbReference>
<dbReference type="InterPro" id="IPR050250">
    <property type="entry name" value="Macrolide_Exporter_MacB"/>
</dbReference>
<feature type="transmembrane region" description="Helical" evidence="6">
    <location>
        <begin position="740"/>
        <end position="760"/>
    </location>
</feature>
<dbReference type="eggNOG" id="COG0577">
    <property type="taxonomic scope" value="Bacteria"/>
</dbReference>
<dbReference type="STRING" id="760192.Halhy_3926"/>
<feature type="transmembrane region" description="Helical" evidence="6">
    <location>
        <begin position="391"/>
        <end position="413"/>
    </location>
</feature>
<feature type="domain" description="ABC3 transporter permease C-terminal" evidence="7">
    <location>
        <begin position="306"/>
        <end position="423"/>
    </location>
</feature>
<feature type="transmembrane region" description="Helical" evidence="6">
    <location>
        <begin position="34"/>
        <end position="56"/>
    </location>
</feature>
<dbReference type="GO" id="GO:0005886">
    <property type="term" value="C:plasma membrane"/>
    <property type="evidence" value="ECO:0007669"/>
    <property type="project" value="UniProtKB-SubCell"/>
</dbReference>
<dbReference type="HOGENOM" id="CLU_008713_1_0_10"/>
<feature type="transmembrane region" description="Helical" evidence="6">
    <location>
        <begin position="300"/>
        <end position="320"/>
    </location>
</feature>
<evidence type="ECO:0008006" key="11">
    <source>
        <dbReference type="Google" id="ProtNLM"/>
    </source>
</evidence>
<keyword evidence="3 6" id="KW-0812">Transmembrane</keyword>
<keyword evidence="4 6" id="KW-1133">Transmembrane helix</keyword>
<evidence type="ECO:0000313" key="9">
    <source>
        <dbReference type="EMBL" id="AEE51774.1"/>
    </source>
</evidence>
<reference evidence="9 10" key="1">
    <citation type="journal article" date="2011" name="Stand. Genomic Sci.">
        <title>Complete genome sequence of Haliscomenobacter hydrossis type strain (O).</title>
        <authorList>
            <consortium name="US DOE Joint Genome Institute (JGI-PGF)"/>
            <person name="Daligault H."/>
            <person name="Lapidus A."/>
            <person name="Zeytun A."/>
            <person name="Nolan M."/>
            <person name="Lucas S."/>
            <person name="Del Rio T.G."/>
            <person name="Tice H."/>
            <person name="Cheng J.F."/>
            <person name="Tapia R."/>
            <person name="Han C."/>
            <person name="Goodwin L."/>
            <person name="Pitluck S."/>
            <person name="Liolios K."/>
            <person name="Pagani I."/>
            <person name="Ivanova N."/>
            <person name="Huntemann M."/>
            <person name="Mavromatis K."/>
            <person name="Mikhailova N."/>
            <person name="Pati A."/>
            <person name="Chen A."/>
            <person name="Palaniappan K."/>
            <person name="Land M."/>
            <person name="Hauser L."/>
            <person name="Brambilla E.M."/>
            <person name="Rohde M."/>
            <person name="Verbarg S."/>
            <person name="Goker M."/>
            <person name="Bristow J."/>
            <person name="Eisen J.A."/>
            <person name="Markowitz V."/>
            <person name="Hugenholtz P."/>
            <person name="Kyrpides N.C."/>
            <person name="Klenk H.P."/>
            <person name="Woyke T."/>
        </authorList>
    </citation>
    <scope>NUCLEOTIDE SEQUENCE [LARGE SCALE GENOMIC DNA]</scope>
    <source>
        <strain evidence="10">ATCC 27775 / DSM 1100 / LMG 10767 / O</strain>
    </source>
</reference>
<dbReference type="AlphaFoldDB" id="F4L4A5"/>
<evidence type="ECO:0000256" key="6">
    <source>
        <dbReference type="SAM" id="Phobius"/>
    </source>
</evidence>
<sequence length="808" mass="90158">MVWKLGGNQTSKRTTMLQNYFKLIIRKLAKHRDYALLNILGLSLSIGCSILIFALIQHHTNFDTYHQKAERIMRIVMDVKTDGFFPFPGAPTPMASALREECAFVEKAAMVSGGDEVLISIDNAKGGKDKYKEQGKFAWVEPAYFDILDLPFVQGDLKALEQPNTVLITEKLALKYFGNDNALGKMLRQDNRTDLRVVGIIRDLPHNTDYKHEILASWATLKSDSTLGLGLDSWGGARGGTHCFVLLKEGHALAEMNPVMARFCKDHPHPEMKDLFTYKALPMLGLHFDKDYGFGVDKKFLWALGMIGLFLIFTACFNFVNMATAQALTRGREVGVRKALGSTRGQLFWQFIAETGLIVAASILVGVLMAVMVQPYLNTWLKQDIVFDTRLYLLLGGFTLVLGVLLTFLAGFYPGLMQARFNPIISMKGMGEMPKSGTYSLRRILVTTQFGISQVLIISAAVITGQIHYAQNADWGFRPGAIVNLQIPDQANMKTLQTQLLQIAGVKNVSLCYQAPASRSNNQTGLVYNNRPEPEQWVVNDKPIDARYLETFNLKLAAGRNLQASDTVREFLVNETFVKKLNLASPEEILHKTIKVGEFKAPVVGVVRDFHNWSFEQEISAIAFSTHAPGYYTCAVQLSPGNPAPTLAHIQQTWEKLYPDHYYEQRFMDEELGEFLETETMLLRLIRIFAGIAILIGCLGLYGLAAFMVAQKRKEVGIRKTLGASIAGILWLFGKEYLRLIIIAFVVAAPLAWWAMNAWLQDYVYRISIGLGVFTLSLLSTFAIAALTVGFQSVKAALANPVKSLRSE</sequence>
<evidence type="ECO:0000259" key="8">
    <source>
        <dbReference type="Pfam" id="PF12704"/>
    </source>
</evidence>
<comment type="subcellular location">
    <subcellularLocation>
        <location evidence="1">Cell membrane</location>
        <topology evidence="1">Multi-pass membrane protein</topology>
    </subcellularLocation>
</comment>
<keyword evidence="10" id="KW-1185">Reference proteome</keyword>
<gene>
    <name evidence="9" type="ordered locus">Halhy_3926</name>
</gene>
<dbReference type="InterPro" id="IPR025857">
    <property type="entry name" value="MacB_PCD"/>
</dbReference>
<evidence type="ECO:0000256" key="5">
    <source>
        <dbReference type="ARBA" id="ARBA00023136"/>
    </source>
</evidence>
<dbReference type="Pfam" id="PF02687">
    <property type="entry name" value="FtsX"/>
    <property type="match status" value="2"/>
</dbReference>
<dbReference type="Pfam" id="PF12704">
    <property type="entry name" value="MacB_PCD"/>
    <property type="match status" value="1"/>
</dbReference>
<feature type="transmembrane region" description="Helical" evidence="6">
    <location>
        <begin position="766"/>
        <end position="791"/>
    </location>
</feature>
<evidence type="ECO:0000259" key="7">
    <source>
        <dbReference type="Pfam" id="PF02687"/>
    </source>
</evidence>
<feature type="domain" description="ABC3 transporter permease C-terminal" evidence="7">
    <location>
        <begin position="688"/>
        <end position="796"/>
    </location>
</feature>
<evidence type="ECO:0000256" key="1">
    <source>
        <dbReference type="ARBA" id="ARBA00004651"/>
    </source>
</evidence>
<dbReference type="KEGG" id="hhy:Halhy_3926"/>
<feature type="transmembrane region" description="Helical" evidence="6">
    <location>
        <begin position="688"/>
        <end position="710"/>
    </location>
</feature>
<evidence type="ECO:0000256" key="4">
    <source>
        <dbReference type="ARBA" id="ARBA00022989"/>
    </source>
</evidence>
<keyword evidence="2" id="KW-1003">Cell membrane</keyword>
<dbReference type="PANTHER" id="PTHR30572">
    <property type="entry name" value="MEMBRANE COMPONENT OF TRANSPORTER-RELATED"/>
    <property type="match status" value="1"/>
</dbReference>
<dbReference type="PANTHER" id="PTHR30572:SF18">
    <property type="entry name" value="ABC-TYPE MACROLIDE FAMILY EXPORT SYSTEM PERMEASE COMPONENT 2"/>
    <property type="match status" value="1"/>
</dbReference>
<dbReference type="InterPro" id="IPR003838">
    <property type="entry name" value="ABC3_permease_C"/>
</dbReference>
<accession>F4L4A5</accession>
<dbReference type="Proteomes" id="UP000008461">
    <property type="component" value="Chromosome"/>
</dbReference>
<reference key="2">
    <citation type="submission" date="2011-04" db="EMBL/GenBank/DDBJ databases">
        <title>Complete sequence of chromosome of Haliscomenobacter hydrossis DSM 1100.</title>
        <authorList>
            <consortium name="US DOE Joint Genome Institute (JGI-PGF)"/>
            <person name="Lucas S."/>
            <person name="Han J."/>
            <person name="Lapidus A."/>
            <person name="Bruce D."/>
            <person name="Goodwin L."/>
            <person name="Pitluck S."/>
            <person name="Peters L."/>
            <person name="Kyrpides N."/>
            <person name="Mavromatis K."/>
            <person name="Ivanova N."/>
            <person name="Ovchinnikova G."/>
            <person name="Pagani I."/>
            <person name="Daligault H."/>
            <person name="Detter J.C."/>
            <person name="Han C."/>
            <person name="Land M."/>
            <person name="Hauser L."/>
            <person name="Markowitz V."/>
            <person name="Cheng J.-F."/>
            <person name="Hugenholtz P."/>
            <person name="Woyke T."/>
            <person name="Wu D."/>
            <person name="Verbarg S."/>
            <person name="Frueling A."/>
            <person name="Brambilla E."/>
            <person name="Klenk H.-P."/>
            <person name="Eisen J.A."/>
        </authorList>
    </citation>
    <scope>NUCLEOTIDE SEQUENCE</scope>
    <source>
        <strain>DSM 1100</strain>
    </source>
</reference>
<dbReference type="EMBL" id="CP002691">
    <property type="protein sequence ID" value="AEE51774.1"/>
    <property type="molecule type" value="Genomic_DNA"/>
</dbReference>
<evidence type="ECO:0000256" key="3">
    <source>
        <dbReference type="ARBA" id="ARBA00022692"/>
    </source>
</evidence>
<proteinExistence type="predicted"/>
<organism evidence="9 10">
    <name type="scientific">Haliscomenobacter hydrossis (strain ATCC 27775 / DSM 1100 / LMG 10767 / O)</name>
    <dbReference type="NCBI Taxonomy" id="760192"/>
    <lineage>
        <taxon>Bacteria</taxon>
        <taxon>Pseudomonadati</taxon>
        <taxon>Bacteroidota</taxon>
        <taxon>Saprospiria</taxon>
        <taxon>Saprospirales</taxon>
        <taxon>Haliscomenobacteraceae</taxon>
        <taxon>Haliscomenobacter</taxon>
    </lineage>
</organism>
<protein>
    <recommendedName>
        <fullName evidence="11">ABC3 transporter permease protein domain-containing protein</fullName>
    </recommendedName>
</protein>
<evidence type="ECO:0000313" key="10">
    <source>
        <dbReference type="Proteomes" id="UP000008461"/>
    </source>
</evidence>
<evidence type="ECO:0000256" key="2">
    <source>
        <dbReference type="ARBA" id="ARBA00022475"/>
    </source>
</evidence>